<feature type="domain" description="Flagellin C-terminal" evidence="4">
    <location>
        <begin position="258"/>
        <end position="334"/>
    </location>
</feature>
<dbReference type="Proteomes" id="UP000244880">
    <property type="component" value="Unassembled WGS sequence"/>
</dbReference>
<dbReference type="SUPFAM" id="SSF64518">
    <property type="entry name" value="Phase 1 flagellin"/>
    <property type="match status" value="1"/>
</dbReference>
<dbReference type="Pfam" id="PF00700">
    <property type="entry name" value="Flagellin_C"/>
    <property type="match status" value="1"/>
</dbReference>
<evidence type="ECO:0000313" key="6">
    <source>
        <dbReference type="Proteomes" id="UP000244880"/>
    </source>
</evidence>
<dbReference type="AlphaFoldDB" id="A0A2R8B9C7"/>
<reference evidence="5 6" key="1">
    <citation type="submission" date="2018-03" db="EMBL/GenBank/DDBJ databases">
        <authorList>
            <person name="Keele B.F."/>
        </authorList>
    </citation>
    <scope>NUCLEOTIDE SEQUENCE [LARGE SCALE GENOMIC DNA]</scope>
    <source>
        <strain evidence="5 6">CECT 8599</strain>
    </source>
</reference>
<organism evidence="5 6">
    <name type="scientific">Ascidiaceihabitans donghaensis</name>
    <dbReference type="NCBI Taxonomy" id="1510460"/>
    <lineage>
        <taxon>Bacteria</taxon>
        <taxon>Pseudomonadati</taxon>
        <taxon>Pseudomonadota</taxon>
        <taxon>Alphaproteobacteria</taxon>
        <taxon>Rhodobacterales</taxon>
        <taxon>Paracoccaceae</taxon>
        <taxon>Ascidiaceihabitans</taxon>
    </lineage>
</organism>
<protein>
    <recommendedName>
        <fullName evidence="4">Flagellin C-terminal domain-containing protein</fullName>
    </recommendedName>
</protein>
<dbReference type="RefSeq" id="WP_108826963.1">
    <property type="nucleotide sequence ID" value="NZ_OMOR01000001.1"/>
</dbReference>
<proteinExistence type="inferred from homology"/>
<dbReference type="InterPro" id="IPR046358">
    <property type="entry name" value="Flagellin_C"/>
</dbReference>
<evidence type="ECO:0000256" key="2">
    <source>
        <dbReference type="ARBA" id="ARBA00005709"/>
    </source>
</evidence>
<dbReference type="Gene3D" id="1.20.1330.10">
    <property type="entry name" value="f41 fragment of flagellin, N-terminal domain"/>
    <property type="match status" value="1"/>
</dbReference>
<comment type="similarity">
    <text evidence="2">Belongs to the bacterial flagellin family.</text>
</comment>
<sequence length="334" mass="35438">MNSVSIGDLAHSYLLQRRGSGLRAEMSKLNQELASGQIADIKSILAGNFSYLSDIETSMSHLNAYKTSSAEATQFTSAMQSALDVVQTQSTDLGTNILSVVAGGIDAVSRQVTVEAREQLGAIVNTLNTDLAGRSIFSGTASNQAPLASSTDILNSVRSVMAGQIGPTDKLAAVDAWFADPAGFDAVIYQGSSDAMAPFRLSEHEDLSLDVRANDEAIKDVIRNVAVAALADDAALGIDFTERAALLNDAGVGLMTNAADVTALRANIGFIEERIDDIATRNSIESTSLEYAKGALLSVDPYETATRLEEVQFQLQSLYTVTVRSSELTLVNFL</sequence>
<keyword evidence="6" id="KW-1185">Reference proteome</keyword>
<dbReference type="PANTHER" id="PTHR42792">
    <property type="entry name" value="FLAGELLIN"/>
    <property type="match status" value="1"/>
</dbReference>
<keyword evidence="3" id="KW-0975">Bacterial flagellum</keyword>
<evidence type="ECO:0000256" key="1">
    <source>
        <dbReference type="ARBA" id="ARBA00004365"/>
    </source>
</evidence>
<dbReference type="GO" id="GO:0005198">
    <property type="term" value="F:structural molecule activity"/>
    <property type="evidence" value="ECO:0007669"/>
    <property type="project" value="InterPro"/>
</dbReference>
<gene>
    <name evidence="5" type="ORF">ASD8599_00380</name>
</gene>
<dbReference type="GO" id="GO:0009288">
    <property type="term" value="C:bacterial-type flagellum"/>
    <property type="evidence" value="ECO:0007669"/>
    <property type="project" value="UniProtKB-SubCell"/>
</dbReference>
<evidence type="ECO:0000256" key="3">
    <source>
        <dbReference type="ARBA" id="ARBA00023143"/>
    </source>
</evidence>
<dbReference type="PANTHER" id="PTHR42792:SF1">
    <property type="entry name" value="FLAGELLAR HOOK-ASSOCIATED PROTEIN 3"/>
    <property type="match status" value="1"/>
</dbReference>
<dbReference type="EMBL" id="OMOR01000001">
    <property type="protein sequence ID" value="SPH19645.1"/>
    <property type="molecule type" value="Genomic_DNA"/>
</dbReference>
<evidence type="ECO:0000313" key="5">
    <source>
        <dbReference type="EMBL" id="SPH19645.1"/>
    </source>
</evidence>
<dbReference type="OrthoDB" id="7312911at2"/>
<dbReference type="InterPro" id="IPR001492">
    <property type="entry name" value="Flagellin"/>
</dbReference>
<accession>A0A2R8B9C7</accession>
<comment type="subcellular location">
    <subcellularLocation>
        <location evidence="1">Bacterial flagellum</location>
    </subcellularLocation>
</comment>
<name>A0A2R8B9C7_9RHOB</name>
<evidence type="ECO:0000259" key="4">
    <source>
        <dbReference type="Pfam" id="PF00700"/>
    </source>
</evidence>